<reference evidence="3" key="1">
    <citation type="journal article" date="2024" name="Int. J. Syst. Evol. Microbiol.">
        <title>Turicibacter faecis sp. nov., isolated from faeces of heart failure mouse model.</title>
        <authorList>
            <person name="Imamura Y."/>
            <person name="Motooka D."/>
            <person name="Nakajima Y."/>
            <person name="Ito S."/>
            <person name="Kitakaze M."/>
            <person name="Iida T."/>
            <person name="Nakamura S."/>
        </authorList>
    </citation>
    <scope>NUCLEOTIDE SEQUENCE</scope>
    <source>
        <strain evidence="3">TC023</strain>
    </source>
</reference>
<feature type="domain" description="AB hydrolase-1" evidence="2">
    <location>
        <begin position="15"/>
        <end position="112"/>
    </location>
</feature>
<protein>
    <submittedName>
        <fullName evidence="3">Alpha/beta hydrolase</fullName>
    </submittedName>
</protein>
<dbReference type="RefSeq" id="WP_161831314.1">
    <property type="nucleotide sequence ID" value="NZ_AP028127.1"/>
</dbReference>
<dbReference type="PRINTS" id="PR00111">
    <property type="entry name" value="ABHYDROLASE"/>
</dbReference>
<dbReference type="EMBL" id="AP028127">
    <property type="protein sequence ID" value="BEH90926.1"/>
    <property type="molecule type" value="Genomic_DNA"/>
</dbReference>
<evidence type="ECO:0000259" key="2">
    <source>
        <dbReference type="Pfam" id="PF00561"/>
    </source>
</evidence>
<organism evidence="3 4">
    <name type="scientific">Turicibacter faecis</name>
    <dbReference type="NCBI Taxonomy" id="2963365"/>
    <lineage>
        <taxon>Bacteria</taxon>
        <taxon>Bacillati</taxon>
        <taxon>Bacillota</taxon>
        <taxon>Erysipelotrichia</taxon>
        <taxon>Erysipelotrichales</taxon>
        <taxon>Turicibacteraceae</taxon>
        <taxon>Turicibacter</taxon>
    </lineage>
</organism>
<evidence type="ECO:0000313" key="4">
    <source>
        <dbReference type="Proteomes" id="UP001432099"/>
    </source>
</evidence>
<dbReference type="InterPro" id="IPR000073">
    <property type="entry name" value="AB_hydrolase_1"/>
</dbReference>
<sequence>MNLLLHDQEAGSGEPLLLLHGNGEDGTYFKHQLAYFSSSYHVFAIDTRGHGQSSRGSCPFTMDQFVEDLKHWMAHRKIKSAIILGFSDGANVAMKFAFRYPTHVRALILNGGNYDATGVKRSVQFPIEVGYRLCCFFSRYSSEAQRNMEMLGLMVNEPRLTPRQLATIEVPVLVIAGTRDMIKRSHTEALARAIPRSTLVFIRGNHFIARKKPEAFNRAVDDFLRHLQEKEG</sequence>
<keyword evidence="1 3" id="KW-0378">Hydrolase</keyword>
<evidence type="ECO:0000256" key="1">
    <source>
        <dbReference type="ARBA" id="ARBA00022801"/>
    </source>
</evidence>
<proteinExistence type="predicted"/>
<accession>A0ABN6ZHU4</accession>
<dbReference type="PANTHER" id="PTHR43798">
    <property type="entry name" value="MONOACYLGLYCEROL LIPASE"/>
    <property type="match status" value="1"/>
</dbReference>
<dbReference type="Proteomes" id="UP001432099">
    <property type="component" value="Chromosome"/>
</dbReference>
<dbReference type="Pfam" id="PF00561">
    <property type="entry name" value="Abhydrolase_1"/>
    <property type="match status" value="1"/>
</dbReference>
<gene>
    <name evidence="3" type="ORF">T23_10280</name>
</gene>
<keyword evidence="4" id="KW-1185">Reference proteome</keyword>
<dbReference type="Gene3D" id="3.40.50.1820">
    <property type="entry name" value="alpha/beta hydrolase"/>
    <property type="match status" value="2"/>
</dbReference>
<dbReference type="InterPro" id="IPR050266">
    <property type="entry name" value="AB_hydrolase_sf"/>
</dbReference>
<dbReference type="GO" id="GO:0016787">
    <property type="term" value="F:hydrolase activity"/>
    <property type="evidence" value="ECO:0007669"/>
    <property type="project" value="UniProtKB-KW"/>
</dbReference>
<evidence type="ECO:0000313" key="3">
    <source>
        <dbReference type="EMBL" id="BEH90926.1"/>
    </source>
</evidence>
<name>A0ABN6ZHU4_9FIRM</name>
<dbReference type="InterPro" id="IPR029058">
    <property type="entry name" value="AB_hydrolase_fold"/>
</dbReference>
<dbReference type="SUPFAM" id="SSF53474">
    <property type="entry name" value="alpha/beta-Hydrolases"/>
    <property type="match status" value="1"/>
</dbReference>
<dbReference type="PANTHER" id="PTHR43798:SF31">
    <property type="entry name" value="AB HYDROLASE SUPERFAMILY PROTEIN YCLE"/>
    <property type="match status" value="1"/>
</dbReference>